<evidence type="ECO:0000313" key="2">
    <source>
        <dbReference type="EMBL" id="CAD1814363.1"/>
    </source>
</evidence>
<dbReference type="EMBL" id="LR862084">
    <property type="protein sequence ID" value="CAD1814598.1"/>
    <property type="molecule type" value="Genomic_DNA"/>
</dbReference>
<keyword evidence="1" id="KW-0812">Transmembrane</keyword>
<keyword evidence="1" id="KW-0472">Membrane</keyword>
<name>A0A7G2A8L8_9PAPI</name>
<feature type="transmembrane region" description="Helical" evidence="1">
    <location>
        <begin position="24"/>
        <end position="43"/>
    </location>
</feature>
<evidence type="ECO:0000313" key="4">
    <source>
        <dbReference type="EMBL" id="CAD1814598.1"/>
    </source>
</evidence>
<reference evidence="3" key="1">
    <citation type="submission" date="2020-07" db="EMBL/GenBank/DDBJ databases">
        <authorList>
            <person name="Wienecke-Baldacchino K A."/>
        </authorList>
    </citation>
    <scope>NUCLEOTIDE SEQUENCE</scope>
    <source>
        <strain evidence="2">LNS8437103_HPV90</strain>
        <strain evidence="3">LNS8911864_HPV90</strain>
        <strain evidence="4">LNS9893065_HPV90</strain>
    </source>
</reference>
<dbReference type="EMBL" id="LR862065">
    <property type="protein sequence ID" value="CAD1814459.1"/>
    <property type="molecule type" value="Genomic_DNA"/>
</dbReference>
<proteinExistence type="predicted"/>
<accession>A0A7G2A8L8</accession>
<sequence length="47" mass="5464">MYPVVVRDRDGGEYPVVLWTPADVQVLSLLLLLVCLILFIFYLRLLQ</sequence>
<organism evidence="3">
    <name type="scientific">Human papillomavirus type 90</name>
    <dbReference type="NCBI Taxonomy" id="333769"/>
    <lineage>
        <taxon>Viruses</taxon>
        <taxon>Monodnaviria</taxon>
        <taxon>Shotokuvirae</taxon>
        <taxon>Cossaviricota</taxon>
        <taxon>Papovaviricetes</taxon>
        <taxon>Zurhausenvirales</taxon>
        <taxon>Papillomaviridae</taxon>
        <taxon>Firstpapillomavirinae</taxon>
        <taxon>Alphapapillomavirus</taxon>
        <taxon>Alphapapillomavirus 14</taxon>
    </lineage>
</organism>
<keyword evidence="1" id="KW-1133">Transmembrane helix</keyword>
<dbReference type="EMBL" id="LR862052">
    <property type="protein sequence ID" value="CAD1814363.1"/>
    <property type="molecule type" value="Genomic_DNA"/>
</dbReference>
<evidence type="ECO:0000313" key="3">
    <source>
        <dbReference type="EMBL" id="CAD1814459.1"/>
    </source>
</evidence>
<protein>
    <submittedName>
        <fullName evidence="3">E5 beta</fullName>
    </submittedName>
</protein>
<evidence type="ECO:0000256" key="1">
    <source>
        <dbReference type="SAM" id="Phobius"/>
    </source>
</evidence>